<evidence type="ECO:0000313" key="2">
    <source>
        <dbReference type="Proteomes" id="UP001391051"/>
    </source>
</evidence>
<accession>A0ABR1Q919</accession>
<sequence>MDAQDLAFLGEHSEFDELNQHVYWTRIWIIQEVVLARNLEADVLYCGGHSLTFQQLIDFNLFAERLLEQKPLKPPFFDQRVWDWVIKDKGHSCNFILFAQMLREPSNRGDYRFVHLVSTICRSTDPRDVVFGLTGVLGGGIVPDYTKRAPDVFRECVAAVLRQKKYKHFFHSAGLIREARDVSEFPSWVPRFHTMIEDANYSIGAPDALVAPWLDEVVGPDGPVILDERTMRFSGVQLDRCARVFRYVGSDRAEYPETLTPFWWLCLGFVKEHGHEYPDRDGLRCLETLLSALNKGRDTRDDPLRITSSVHCIAAHAFRFMLRIGEPKGDDAEAAIPRLRALGYESPEEATAALDDAFVGPGAPDISTLGSTLPEEEYEESFNATNAMFQVVFNWVNWPLFRTEKGNMGLAPPAVAEGDMVCLLEGFSIPCLLRRYDQGHYVLVGSCYVNGYSNGEPVELLRKGSLSLEEFRIQ</sequence>
<dbReference type="PANTHER" id="PTHR24148">
    <property type="entry name" value="ANKYRIN REPEAT DOMAIN-CONTAINING PROTEIN 39 HOMOLOG-RELATED"/>
    <property type="match status" value="1"/>
</dbReference>
<keyword evidence="2" id="KW-1185">Reference proteome</keyword>
<dbReference type="Pfam" id="PF26639">
    <property type="entry name" value="Het-6_barrel"/>
    <property type="match status" value="1"/>
</dbReference>
<dbReference type="InterPro" id="IPR052895">
    <property type="entry name" value="HetReg/Transcr_Mod"/>
</dbReference>
<organism evidence="1 2">
    <name type="scientific">Apiospora aurea</name>
    <dbReference type="NCBI Taxonomy" id="335848"/>
    <lineage>
        <taxon>Eukaryota</taxon>
        <taxon>Fungi</taxon>
        <taxon>Dikarya</taxon>
        <taxon>Ascomycota</taxon>
        <taxon>Pezizomycotina</taxon>
        <taxon>Sordariomycetes</taxon>
        <taxon>Xylariomycetidae</taxon>
        <taxon>Amphisphaeriales</taxon>
        <taxon>Apiosporaceae</taxon>
        <taxon>Apiospora</taxon>
    </lineage>
</organism>
<gene>
    <name evidence="1" type="ORF">PG986_009927</name>
</gene>
<evidence type="ECO:0000313" key="1">
    <source>
        <dbReference type="EMBL" id="KAK7949041.1"/>
    </source>
</evidence>
<protein>
    <recommendedName>
        <fullName evidence="3">Heterokaryon incompatibility domain-containing protein</fullName>
    </recommendedName>
</protein>
<reference evidence="1 2" key="1">
    <citation type="submission" date="2023-01" db="EMBL/GenBank/DDBJ databases">
        <title>Analysis of 21 Apiospora genomes using comparative genomics revels a genus with tremendous synthesis potential of carbohydrate active enzymes and secondary metabolites.</title>
        <authorList>
            <person name="Sorensen T."/>
        </authorList>
    </citation>
    <scope>NUCLEOTIDE SEQUENCE [LARGE SCALE GENOMIC DNA]</scope>
    <source>
        <strain evidence="1 2">CBS 24483</strain>
    </source>
</reference>
<comment type="caution">
    <text evidence="1">The sequence shown here is derived from an EMBL/GenBank/DDBJ whole genome shotgun (WGS) entry which is preliminary data.</text>
</comment>
<proteinExistence type="predicted"/>
<evidence type="ECO:0008006" key="3">
    <source>
        <dbReference type="Google" id="ProtNLM"/>
    </source>
</evidence>
<dbReference type="RefSeq" id="XP_066698547.1">
    <property type="nucleotide sequence ID" value="XM_066846149.1"/>
</dbReference>
<dbReference type="EMBL" id="JAQQWE010000006">
    <property type="protein sequence ID" value="KAK7949041.1"/>
    <property type="molecule type" value="Genomic_DNA"/>
</dbReference>
<dbReference type="Proteomes" id="UP001391051">
    <property type="component" value="Unassembled WGS sequence"/>
</dbReference>
<dbReference type="GeneID" id="92079211"/>
<dbReference type="PANTHER" id="PTHR24148:SF82">
    <property type="entry name" value="HETEROKARYON INCOMPATIBILITY DOMAIN-CONTAINING PROTEIN"/>
    <property type="match status" value="1"/>
</dbReference>
<name>A0ABR1Q919_9PEZI</name>